<dbReference type="Proteomes" id="UP001174909">
    <property type="component" value="Unassembled WGS sequence"/>
</dbReference>
<dbReference type="PANTHER" id="PTHR24221:SF654">
    <property type="entry name" value="ATP-BINDING CASSETTE SUB-FAMILY B MEMBER 6"/>
    <property type="match status" value="1"/>
</dbReference>
<dbReference type="InterPro" id="IPR039421">
    <property type="entry name" value="Type_1_exporter"/>
</dbReference>
<dbReference type="AlphaFoldDB" id="A0AA35XAG9"/>
<feature type="region of interest" description="Disordered" evidence="10">
    <location>
        <begin position="457"/>
        <end position="481"/>
    </location>
</feature>
<proteinExistence type="inferred from homology"/>
<keyword evidence="3" id="KW-1003">Cell membrane</keyword>
<evidence type="ECO:0000313" key="12">
    <source>
        <dbReference type="EMBL" id="CAI8043647.1"/>
    </source>
</evidence>
<accession>A0AA35XAG9</accession>
<dbReference type="InterPro" id="IPR003593">
    <property type="entry name" value="AAA+_ATPase"/>
</dbReference>
<evidence type="ECO:0000256" key="9">
    <source>
        <dbReference type="ARBA" id="ARBA00024363"/>
    </source>
</evidence>
<dbReference type="InterPro" id="IPR036640">
    <property type="entry name" value="ABC1_TM_sf"/>
</dbReference>
<keyword evidence="13" id="KW-1185">Reference proteome</keyword>
<dbReference type="PROSITE" id="PS50893">
    <property type="entry name" value="ABC_TRANSPORTER_2"/>
    <property type="match status" value="1"/>
</dbReference>
<dbReference type="GO" id="GO:0005524">
    <property type="term" value="F:ATP binding"/>
    <property type="evidence" value="ECO:0007669"/>
    <property type="project" value="UniProtKB-KW"/>
</dbReference>
<evidence type="ECO:0000313" key="13">
    <source>
        <dbReference type="Proteomes" id="UP001174909"/>
    </source>
</evidence>
<keyword evidence="7" id="KW-1133">Transmembrane helix</keyword>
<dbReference type="Pfam" id="PF00005">
    <property type="entry name" value="ABC_tran"/>
    <property type="match status" value="1"/>
</dbReference>
<evidence type="ECO:0000256" key="10">
    <source>
        <dbReference type="SAM" id="MobiDB-lite"/>
    </source>
</evidence>
<dbReference type="GO" id="GO:0016887">
    <property type="term" value="F:ATP hydrolysis activity"/>
    <property type="evidence" value="ECO:0007669"/>
    <property type="project" value="InterPro"/>
</dbReference>
<feature type="compositionally biased region" description="Basic residues" evidence="10">
    <location>
        <begin position="244"/>
        <end position="271"/>
    </location>
</feature>
<evidence type="ECO:0000259" key="11">
    <source>
        <dbReference type="PROSITE" id="PS50893"/>
    </source>
</evidence>
<dbReference type="SUPFAM" id="SSF52799">
    <property type="entry name" value="(Phosphotyrosine protein) phosphatases II"/>
    <property type="match status" value="1"/>
</dbReference>
<keyword evidence="4" id="KW-0812">Transmembrane</keyword>
<keyword evidence="8" id="KW-0472">Membrane</keyword>
<feature type="compositionally biased region" description="Low complexity" evidence="10">
    <location>
        <begin position="457"/>
        <end position="470"/>
    </location>
</feature>
<evidence type="ECO:0000256" key="8">
    <source>
        <dbReference type="ARBA" id="ARBA00023136"/>
    </source>
</evidence>
<dbReference type="InterPro" id="IPR017871">
    <property type="entry name" value="ABC_transporter-like_CS"/>
</dbReference>
<evidence type="ECO:0000256" key="6">
    <source>
        <dbReference type="ARBA" id="ARBA00022840"/>
    </source>
</evidence>
<dbReference type="PANTHER" id="PTHR24221">
    <property type="entry name" value="ATP-BINDING CASSETTE SUB-FAMILY B"/>
    <property type="match status" value="1"/>
</dbReference>
<keyword evidence="5" id="KW-0547">Nucleotide-binding</keyword>
<comment type="similarity">
    <text evidence="9">Belongs to the ABC transporter superfamily. ABCB family. Heavy Metal importer (TC 3.A.1.210) subfamily.</text>
</comment>
<comment type="caution">
    <text evidence="12">The sequence shown here is derived from an EMBL/GenBank/DDBJ whole genome shotgun (WGS) entry which is preliminary data.</text>
</comment>
<dbReference type="GO" id="GO:0005886">
    <property type="term" value="C:plasma membrane"/>
    <property type="evidence" value="ECO:0007669"/>
    <property type="project" value="UniProtKB-SubCell"/>
</dbReference>
<evidence type="ECO:0000256" key="2">
    <source>
        <dbReference type="ARBA" id="ARBA00022448"/>
    </source>
</evidence>
<feature type="domain" description="ABC transporter" evidence="11">
    <location>
        <begin position="45"/>
        <end position="281"/>
    </location>
</feature>
<evidence type="ECO:0000256" key="7">
    <source>
        <dbReference type="ARBA" id="ARBA00022989"/>
    </source>
</evidence>
<dbReference type="InterPro" id="IPR026893">
    <property type="entry name" value="Tyr/Ser_Pase_IphP-type"/>
</dbReference>
<dbReference type="InterPro" id="IPR027417">
    <property type="entry name" value="P-loop_NTPase"/>
</dbReference>
<gene>
    <name evidence="12" type="ORF">GBAR_LOCUS24210</name>
</gene>
<sequence length="481" mass="53304">MAGMIVNNLARAMSAATRIFEVLDAKSPVEDRRGAVEMRRPAGHVRFENVSFEYRKDTPVLRDFNLHVPAGKVVALLGAPGSGKSTLASLIPRFYDVTKGTVTIDDVDVRDVTLESLRRNIGVVQQDVFLFTDTIANNIAYGRPDATRDDVIRAAKIAQLHEHVESLPEGYETVLGERGVSLSGGQRQRMSIARAILLDPPILILDEATANIDSHTEAQIQLALRSLLRGRTAIVIAHRLSTIRGRRQDRRPQSRRASRRGHAQRAPRPRRAVLAPVPHELRRPRRDRRDVASPQRANPIRPHLASFPLGGKTKEAGYPRIQEGSMTGNLRASRHLDLEGAYNIRDIGGYETVDGRRTRPRTLFRSDSLHNLTPDSQRALVSEGLRTVVDLRVTESVSEHPNVFARSSEVDYRCVNVMGDEPLVEVSDIRVSALGPDRPPDIYAAIIDRRRSGWARSSSSSRLPVRSPRSTTATPVAIAPA</sequence>
<dbReference type="Gene3D" id="3.40.50.300">
    <property type="entry name" value="P-loop containing nucleotide triphosphate hydrolases"/>
    <property type="match status" value="1"/>
</dbReference>
<dbReference type="FunFam" id="3.40.50.300:FF:000221">
    <property type="entry name" value="Multidrug ABC transporter ATP-binding protein"/>
    <property type="match status" value="1"/>
</dbReference>
<dbReference type="PROSITE" id="PS00211">
    <property type="entry name" value="ABC_TRANSPORTER_1"/>
    <property type="match status" value="1"/>
</dbReference>
<dbReference type="SUPFAM" id="SSF52540">
    <property type="entry name" value="P-loop containing nucleoside triphosphate hydrolases"/>
    <property type="match status" value="1"/>
</dbReference>
<evidence type="ECO:0000256" key="1">
    <source>
        <dbReference type="ARBA" id="ARBA00004651"/>
    </source>
</evidence>
<evidence type="ECO:0000256" key="4">
    <source>
        <dbReference type="ARBA" id="ARBA00022692"/>
    </source>
</evidence>
<dbReference type="InterPro" id="IPR029021">
    <property type="entry name" value="Prot-tyrosine_phosphatase-like"/>
</dbReference>
<dbReference type="Pfam" id="PF13350">
    <property type="entry name" value="Y_phosphatase3"/>
    <property type="match status" value="1"/>
</dbReference>
<keyword evidence="6" id="KW-0067">ATP-binding</keyword>
<reference evidence="12" key="1">
    <citation type="submission" date="2023-03" db="EMBL/GenBank/DDBJ databases">
        <authorList>
            <person name="Steffen K."/>
            <person name="Cardenas P."/>
        </authorList>
    </citation>
    <scope>NUCLEOTIDE SEQUENCE</scope>
</reference>
<dbReference type="GO" id="GO:0034040">
    <property type="term" value="F:ATPase-coupled lipid transmembrane transporter activity"/>
    <property type="evidence" value="ECO:0007669"/>
    <property type="project" value="TreeGrafter"/>
</dbReference>
<evidence type="ECO:0000256" key="5">
    <source>
        <dbReference type="ARBA" id="ARBA00022741"/>
    </source>
</evidence>
<feature type="region of interest" description="Disordered" evidence="10">
    <location>
        <begin position="244"/>
        <end position="326"/>
    </location>
</feature>
<comment type="subcellular location">
    <subcellularLocation>
        <location evidence="1">Cell membrane</location>
        <topology evidence="1">Multi-pass membrane protein</topology>
    </subcellularLocation>
</comment>
<dbReference type="InterPro" id="IPR003439">
    <property type="entry name" value="ABC_transporter-like_ATP-bd"/>
</dbReference>
<dbReference type="GO" id="GO:0004721">
    <property type="term" value="F:phosphoprotein phosphatase activity"/>
    <property type="evidence" value="ECO:0007669"/>
    <property type="project" value="InterPro"/>
</dbReference>
<protein>
    <submittedName>
        <fullName evidence="12">ATP-dependent lipid A-core flippase</fullName>
    </submittedName>
</protein>
<organism evidence="12 13">
    <name type="scientific">Geodia barretti</name>
    <name type="common">Barrett's horny sponge</name>
    <dbReference type="NCBI Taxonomy" id="519541"/>
    <lineage>
        <taxon>Eukaryota</taxon>
        <taxon>Metazoa</taxon>
        <taxon>Porifera</taxon>
        <taxon>Demospongiae</taxon>
        <taxon>Heteroscleromorpha</taxon>
        <taxon>Tetractinellida</taxon>
        <taxon>Astrophorina</taxon>
        <taxon>Geodiidae</taxon>
        <taxon>Geodia</taxon>
    </lineage>
</organism>
<dbReference type="EMBL" id="CASHTH010003344">
    <property type="protein sequence ID" value="CAI8043647.1"/>
    <property type="molecule type" value="Genomic_DNA"/>
</dbReference>
<dbReference type="Gene3D" id="3.90.190.10">
    <property type="entry name" value="Protein tyrosine phosphatase superfamily"/>
    <property type="match status" value="1"/>
</dbReference>
<name>A0AA35XAG9_GEOBA</name>
<dbReference type="Gene3D" id="1.20.1560.10">
    <property type="entry name" value="ABC transporter type 1, transmembrane domain"/>
    <property type="match status" value="1"/>
</dbReference>
<keyword evidence="2" id="KW-0813">Transport</keyword>
<dbReference type="SMART" id="SM00382">
    <property type="entry name" value="AAA"/>
    <property type="match status" value="1"/>
</dbReference>
<evidence type="ECO:0000256" key="3">
    <source>
        <dbReference type="ARBA" id="ARBA00022475"/>
    </source>
</evidence>